<accession>A0AA39W2W9</accession>
<sequence>MAKAHVHAVVEGCMLVTERENIISYGEECLFINDWAALCVVSGGWPMPLKLRGFCMVFKREACVRQSCRYLEFLGGQVGAGPITSEGLSSILDVSTSAIILISSVVSMVRQRSKVGRDLVSLLVSFAQPIVSSVVSIDEVDDRAGTVSPLVERVDQVVILAVDSDVRF</sequence>
<protein>
    <submittedName>
        <fullName evidence="1">Uncharacterized protein</fullName>
    </submittedName>
</protein>
<dbReference type="Proteomes" id="UP001168877">
    <property type="component" value="Unassembled WGS sequence"/>
</dbReference>
<evidence type="ECO:0000313" key="2">
    <source>
        <dbReference type="Proteomes" id="UP001168877"/>
    </source>
</evidence>
<name>A0AA39W2W9_ACESA</name>
<dbReference type="AlphaFoldDB" id="A0AA39W2W9"/>
<keyword evidence="2" id="KW-1185">Reference proteome</keyword>
<gene>
    <name evidence="1" type="ORF">LWI29_014730</name>
</gene>
<evidence type="ECO:0000313" key="1">
    <source>
        <dbReference type="EMBL" id="KAK0600418.1"/>
    </source>
</evidence>
<organism evidence="1 2">
    <name type="scientific">Acer saccharum</name>
    <name type="common">Sugar maple</name>
    <dbReference type="NCBI Taxonomy" id="4024"/>
    <lineage>
        <taxon>Eukaryota</taxon>
        <taxon>Viridiplantae</taxon>
        <taxon>Streptophyta</taxon>
        <taxon>Embryophyta</taxon>
        <taxon>Tracheophyta</taxon>
        <taxon>Spermatophyta</taxon>
        <taxon>Magnoliopsida</taxon>
        <taxon>eudicotyledons</taxon>
        <taxon>Gunneridae</taxon>
        <taxon>Pentapetalae</taxon>
        <taxon>rosids</taxon>
        <taxon>malvids</taxon>
        <taxon>Sapindales</taxon>
        <taxon>Sapindaceae</taxon>
        <taxon>Hippocastanoideae</taxon>
        <taxon>Acereae</taxon>
        <taxon>Acer</taxon>
    </lineage>
</organism>
<proteinExistence type="predicted"/>
<dbReference type="EMBL" id="JAUESC010000003">
    <property type="protein sequence ID" value="KAK0600418.1"/>
    <property type="molecule type" value="Genomic_DNA"/>
</dbReference>
<reference evidence="1" key="2">
    <citation type="submission" date="2023-06" db="EMBL/GenBank/DDBJ databases">
        <authorList>
            <person name="Swenson N.G."/>
            <person name="Wegrzyn J.L."/>
            <person name="Mcevoy S.L."/>
        </authorList>
    </citation>
    <scope>NUCLEOTIDE SEQUENCE</scope>
    <source>
        <strain evidence="1">NS2018</strain>
        <tissue evidence="1">Leaf</tissue>
    </source>
</reference>
<comment type="caution">
    <text evidence="1">The sequence shown here is derived from an EMBL/GenBank/DDBJ whole genome shotgun (WGS) entry which is preliminary data.</text>
</comment>
<reference evidence="1" key="1">
    <citation type="journal article" date="2022" name="Plant J.">
        <title>Strategies of tolerance reflected in two North American maple genomes.</title>
        <authorList>
            <person name="McEvoy S.L."/>
            <person name="Sezen U.U."/>
            <person name="Trouern-Trend A."/>
            <person name="McMahon S.M."/>
            <person name="Schaberg P.G."/>
            <person name="Yang J."/>
            <person name="Wegrzyn J.L."/>
            <person name="Swenson N.G."/>
        </authorList>
    </citation>
    <scope>NUCLEOTIDE SEQUENCE</scope>
    <source>
        <strain evidence="1">NS2018</strain>
    </source>
</reference>